<dbReference type="AlphaFoldDB" id="A0A511D776"/>
<feature type="compositionally biased region" description="Basic residues" evidence="1">
    <location>
        <begin position="75"/>
        <end position="87"/>
    </location>
</feature>
<sequence>MLLGEGAGQEALGILRGAWAAWQELSAPYEAARARALMGLARRELGDDESAEMELDAARWVFQHLGPGPTWPASRRSRGGRSARRRADRTGGAGAGPGGGRKDQPGDRGRCEATGE</sequence>
<name>A0A511D776_9PSEU</name>
<evidence type="ECO:0008006" key="4">
    <source>
        <dbReference type="Google" id="ProtNLM"/>
    </source>
</evidence>
<proteinExistence type="predicted"/>
<feature type="region of interest" description="Disordered" evidence="1">
    <location>
        <begin position="64"/>
        <end position="116"/>
    </location>
</feature>
<reference evidence="2 3" key="1">
    <citation type="submission" date="2019-07" db="EMBL/GenBank/DDBJ databases">
        <title>Whole genome shotgun sequence of Pseudonocardia asaccharolytica NBRC 16224.</title>
        <authorList>
            <person name="Hosoyama A."/>
            <person name="Uohara A."/>
            <person name="Ohji S."/>
            <person name="Ichikawa N."/>
        </authorList>
    </citation>
    <scope>NUCLEOTIDE SEQUENCE [LARGE SCALE GENOMIC DNA]</scope>
    <source>
        <strain evidence="2 3">NBRC 16224</strain>
    </source>
</reference>
<evidence type="ECO:0000313" key="2">
    <source>
        <dbReference type="EMBL" id="GEL20655.1"/>
    </source>
</evidence>
<gene>
    <name evidence="2" type="ORF">PA7_44920</name>
</gene>
<dbReference type="Proteomes" id="UP000321328">
    <property type="component" value="Unassembled WGS sequence"/>
</dbReference>
<accession>A0A511D776</accession>
<comment type="caution">
    <text evidence="2">The sequence shown here is derived from an EMBL/GenBank/DDBJ whole genome shotgun (WGS) entry which is preliminary data.</text>
</comment>
<dbReference type="EMBL" id="BJVI01000082">
    <property type="protein sequence ID" value="GEL20655.1"/>
    <property type="molecule type" value="Genomic_DNA"/>
</dbReference>
<keyword evidence="3" id="KW-1185">Reference proteome</keyword>
<evidence type="ECO:0000313" key="3">
    <source>
        <dbReference type="Proteomes" id="UP000321328"/>
    </source>
</evidence>
<evidence type="ECO:0000256" key="1">
    <source>
        <dbReference type="SAM" id="MobiDB-lite"/>
    </source>
</evidence>
<protein>
    <recommendedName>
        <fullName evidence="4">Bacterial transcriptional activator domain-containing protein</fullName>
    </recommendedName>
</protein>
<organism evidence="2 3">
    <name type="scientific">Pseudonocardia asaccharolytica DSM 44247 = NBRC 16224</name>
    <dbReference type="NCBI Taxonomy" id="1123024"/>
    <lineage>
        <taxon>Bacteria</taxon>
        <taxon>Bacillati</taxon>
        <taxon>Actinomycetota</taxon>
        <taxon>Actinomycetes</taxon>
        <taxon>Pseudonocardiales</taxon>
        <taxon>Pseudonocardiaceae</taxon>
        <taxon>Pseudonocardia</taxon>
    </lineage>
</organism>
<feature type="compositionally biased region" description="Basic and acidic residues" evidence="1">
    <location>
        <begin position="100"/>
        <end position="116"/>
    </location>
</feature>